<feature type="coiled-coil region" evidence="1">
    <location>
        <begin position="88"/>
        <end position="164"/>
    </location>
</feature>
<organism evidence="2 3">
    <name type="scientific">Stichopus japonicus</name>
    <name type="common">Sea cucumber</name>
    <dbReference type="NCBI Taxonomy" id="307972"/>
    <lineage>
        <taxon>Eukaryota</taxon>
        <taxon>Metazoa</taxon>
        <taxon>Echinodermata</taxon>
        <taxon>Eleutherozoa</taxon>
        <taxon>Echinozoa</taxon>
        <taxon>Holothuroidea</taxon>
        <taxon>Aspidochirotacea</taxon>
        <taxon>Aspidochirotida</taxon>
        <taxon>Stichopodidae</taxon>
        <taxon>Apostichopus</taxon>
    </lineage>
</organism>
<sequence length="298" mass="34233">MDGPLRDNKALARKYRGVPKRYEDTKPVQTQAFTHSSILEIGQNIHVKWENKTDEERSIAIEAAEEAVWKQATHVKEIALEKCHKLAEEELDKRMKEKDLECEKALKEQTIKIETDMKQIALQQVRQERERAQGVLEQTKAELIEEKNSEREEAVAVARKEEIQKALEETERVAGLTSAKSAETAKEAEADKATALKELTAKLDRVKVDAILNTQMEERRAAAVELGKIQQNHKQEIAKLKEEIKAGEARQQEALDEIEQEKQEKEGWIEKYNKLKTSYQLFINETVGFKKGQAEFLL</sequence>
<dbReference type="PANTHER" id="PTHR34645">
    <property type="entry name" value="SIMILAR TO HYPOTHETICAL PROTEIN"/>
    <property type="match status" value="1"/>
</dbReference>
<comment type="caution">
    <text evidence="2">The sequence shown here is derived from an EMBL/GenBank/DDBJ whole genome shotgun (WGS) entry which is preliminary data.</text>
</comment>
<dbReference type="InterPro" id="IPR038927">
    <property type="entry name" value="C6orf163"/>
</dbReference>
<accession>A0A2G8L8L0</accession>
<evidence type="ECO:0000313" key="3">
    <source>
        <dbReference type="Proteomes" id="UP000230750"/>
    </source>
</evidence>
<keyword evidence="3" id="KW-1185">Reference proteome</keyword>
<evidence type="ECO:0000313" key="2">
    <source>
        <dbReference type="EMBL" id="PIK56596.1"/>
    </source>
</evidence>
<keyword evidence="1" id="KW-0175">Coiled coil</keyword>
<evidence type="ECO:0000256" key="1">
    <source>
        <dbReference type="SAM" id="Coils"/>
    </source>
</evidence>
<name>A0A2G8L8L0_STIJA</name>
<dbReference type="AlphaFoldDB" id="A0A2G8L8L0"/>
<gene>
    <name evidence="2" type="ORF">BSL78_06517</name>
</gene>
<feature type="coiled-coil region" evidence="1">
    <location>
        <begin position="223"/>
        <end position="278"/>
    </location>
</feature>
<dbReference type="EMBL" id="MRZV01000170">
    <property type="protein sequence ID" value="PIK56596.1"/>
    <property type="molecule type" value="Genomic_DNA"/>
</dbReference>
<dbReference type="PANTHER" id="PTHR34645:SF1">
    <property type="entry name" value="GENE 136-RELATED"/>
    <property type="match status" value="1"/>
</dbReference>
<proteinExistence type="predicted"/>
<dbReference type="Proteomes" id="UP000230750">
    <property type="component" value="Unassembled WGS sequence"/>
</dbReference>
<reference evidence="2 3" key="1">
    <citation type="journal article" date="2017" name="PLoS Biol.">
        <title>The sea cucumber genome provides insights into morphological evolution and visceral regeneration.</title>
        <authorList>
            <person name="Zhang X."/>
            <person name="Sun L."/>
            <person name="Yuan J."/>
            <person name="Sun Y."/>
            <person name="Gao Y."/>
            <person name="Zhang L."/>
            <person name="Li S."/>
            <person name="Dai H."/>
            <person name="Hamel J.F."/>
            <person name="Liu C."/>
            <person name="Yu Y."/>
            <person name="Liu S."/>
            <person name="Lin W."/>
            <person name="Guo K."/>
            <person name="Jin S."/>
            <person name="Xu P."/>
            <person name="Storey K.B."/>
            <person name="Huan P."/>
            <person name="Zhang T."/>
            <person name="Zhou Y."/>
            <person name="Zhang J."/>
            <person name="Lin C."/>
            <person name="Li X."/>
            <person name="Xing L."/>
            <person name="Huo D."/>
            <person name="Sun M."/>
            <person name="Wang L."/>
            <person name="Mercier A."/>
            <person name="Li F."/>
            <person name="Yang H."/>
            <person name="Xiang J."/>
        </authorList>
    </citation>
    <scope>NUCLEOTIDE SEQUENCE [LARGE SCALE GENOMIC DNA]</scope>
    <source>
        <strain evidence="2">Shaxun</strain>
        <tissue evidence="2">Muscle</tissue>
    </source>
</reference>
<protein>
    <submittedName>
        <fullName evidence="2">Uncharacterized protein</fullName>
    </submittedName>
</protein>
<dbReference type="OrthoDB" id="8774892at2759"/>